<organism evidence="8 9">
    <name type="scientific">Peptoniphilus olsenii</name>
    <dbReference type="NCBI Taxonomy" id="411570"/>
    <lineage>
        <taxon>Bacteria</taxon>
        <taxon>Bacillati</taxon>
        <taxon>Bacillota</taxon>
        <taxon>Tissierellia</taxon>
        <taxon>Tissierellales</taxon>
        <taxon>Peptoniphilaceae</taxon>
        <taxon>Peptoniphilus</taxon>
    </lineage>
</organism>
<dbReference type="PANTHER" id="PTHR43277:SF4">
    <property type="entry name" value="ARGININE DECARBOXYLASE"/>
    <property type="match status" value="1"/>
</dbReference>
<evidence type="ECO:0000259" key="7">
    <source>
        <dbReference type="Pfam" id="PF03711"/>
    </source>
</evidence>
<evidence type="ECO:0000256" key="5">
    <source>
        <dbReference type="ARBA" id="ARBA00023239"/>
    </source>
</evidence>
<evidence type="ECO:0000259" key="6">
    <source>
        <dbReference type="Pfam" id="PF01276"/>
    </source>
</evidence>
<dbReference type="Proteomes" id="UP001549162">
    <property type="component" value="Unassembled WGS sequence"/>
</dbReference>
<keyword evidence="9" id="KW-1185">Reference proteome</keyword>
<sequence length="450" mass="50934">MQSPLIEEVEKIKNQISFAMPGHKGKQFFDIDLKNDVTEFLGTDNLLNPHGAIAKLESYISKIYGSKESFIITNGSTGAIHIALSMLTEDGDNILIQRNSHKSIYNFLIINNLKPTYLENVYDKERALFFGINTEELLNKIKNNNIKVCVLTSPNYYGGILNLKELIKILHDNDVYVIVDEAHGAHLYFSDYREFLAIEAGADFVINSTHKTIPSLTQSAILHLNTEEFTKKDVLKYINLFHTTSPSYLMMLSIEAGINYMLKNGKIEIARRIDNINCIKKELGYSINLNHETIAATDPLKFLFRVKGISGDNLLQKFSLEKNIRLEMADLYYALAIISPLNTKEEINLLKDAIVSLENEDYKDILKIDLKIPKMALMPKTSFYSKGEIIDIREACGRISKNIIAAYPPGVPLISFGEIFTEDIIQNILKYIEAGIEIIGIENNKIEVVK</sequence>
<dbReference type="InterPro" id="IPR052357">
    <property type="entry name" value="Orn_Lys_Arg_decarboxylase-I"/>
</dbReference>
<feature type="domain" description="Orn/Lys/Arg decarboxylase C-terminal" evidence="7">
    <location>
        <begin position="373"/>
        <end position="434"/>
    </location>
</feature>
<accession>A0ABV2J855</accession>
<evidence type="ECO:0000256" key="4">
    <source>
        <dbReference type="ARBA" id="ARBA00022898"/>
    </source>
</evidence>
<evidence type="ECO:0000313" key="8">
    <source>
        <dbReference type="EMBL" id="MET3616956.1"/>
    </source>
</evidence>
<dbReference type="EC" id="4.1.1.18" evidence="8"/>
<dbReference type="InterPro" id="IPR015421">
    <property type="entry name" value="PyrdxlP-dep_Trfase_major"/>
</dbReference>
<evidence type="ECO:0000256" key="3">
    <source>
        <dbReference type="ARBA" id="ARBA00022793"/>
    </source>
</evidence>
<keyword evidence="3" id="KW-0210">Decarboxylase</keyword>
<dbReference type="PANTHER" id="PTHR43277">
    <property type="entry name" value="ARGININE DECARBOXYLASE"/>
    <property type="match status" value="1"/>
</dbReference>
<dbReference type="Pfam" id="PF03711">
    <property type="entry name" value="OKR_DC_1_C"/>
    <property type="match status" value="1"/>
</dbReference>
<name>A0ABV2J855_9FIRM</name>
<dbReference type="EMBL" id="JBEPMA010000002">
    <property type="protein sequence ID" value="MET3616956.1"/>
    <property type="molecule type" value="Genomic_DNA"/>
</dbReference>
<reference evidence="8 9" key="1">
    <citation type="submission" date="2024-06" db="EMBL/GenBank/DDBJ databases">
        <title>Genomic Encyclopedia of Type Strains, Phase IV (KMG-IV): sequencing the most valuable type-strain genomes for metagenomic binning, comparative biology and taxonomic classification.</title>
        <authorList>
            <person name="Goeker M."/>
        </authorList>
    </citation>
    <scope>NUCLEOTIDE SEQUENCE [LARGE SCALE GENOMIC DNA]</scope>
    <source>
        <strain evidence="8 9">DSM 21460</strain>
    </source>
</reference>
<dbReference type="GO" id="GO:0008923">
    <property type="term" value="F:lysine decarboxylase activity"/>
    <property type="evidence" value="ECO:0007669"/>
    <property type="project" value="UniProtKB-EC"/>
</dbReference>
<feature type="domain" description="Orn/Lys/Arg decarboxylases family 1 pyridoxal-P attachment site" evidence="6">
    <location>
        <begin position="13"/>
        <end position="284"/>
    </location>
</feature>
<evidence type="ECO:0000313" key="9">
    <source>
        <dbReference type="Proteomes" id="UP001549162"/>
    </source>
</evidence>
<proteinExistence type="inferred from homology"/>
<dbReference type="InterPro" id="IPR008286">
    <property type="entry name" value="Prn/Lys/Arg_de-COase_C"/>
</dbReference>
<dbReference type="InterPro" id="IPR000310">
    <property type="entry name" value="Orn/Lys/Arg_deCO2ase_major_dom"/>
</dbReference>
<keyword evidence="5 8" id="KW-0456">Lyase</keyword>
<dbReference type="SUPFAM" id="SSF53383">
    <property type="entry name" value="PLP-dependent transferases"/>
    <property type="match status" value="1"/>
</dbReference>
<dbReference type="Pfam" id="PF01276">
    <property type="entry name" value="OKR_DC_1"/>
    <property type="match status" value="1"/>
</dbReference>
<dbReference type="Gene3D" id="3.90.105.10">
    <property type="entry name" value="Molybdopterin biosynthesis moea protein, domain 2"/>
    <property type="match status" value="1"/>
</dbReference>
<evidence type="ECO:0000256" key="1">
    <source>
        <dbReference type="ARBA" id="ARBA00001933"/>
    </source>
</evidence>
<comment type="similarity">
    <text evidence="2">Belongs to the Orn/Lys/Arg decarboxylase class-I family.</text>
</comment>
<comment type="caution">
    <text evidence="8">The sequence shown here is derived from an EMBL/GenBank/DDBJ whole genome shotgun (WGS) entry which is preliminary data.</text>
</comment>
<dbReference type="SUPFAM" id="SSF55904">
    <property type="entry name" value="Ornithine decarboxylase C-terminal domain"/>
    <property type="match status" value="1"/>
</dbReference>
<keyword evidence="4" id="KW-0663">Pyridoxal phosphate</keyword>
<evidence type="ECO:0000256" key="2">
    <source>
        <dbReference type="ARBA" id="ARBA00010671"/>
    </source>
</evidence>
<gene>
    <name evidence="8" type="ORF">ABID14_000581</name>
</gene>
<comment type="cofactor">
    <cofactor evidence="1">
        <name>pyridoxal 5'-phosphate</name>
        <dbReference type="ChEBI" id="CHEBI:597326"/>
    </cofactor>
</comment>
<dbReference type="Gene3D" id="3.40.640.10">
    <property type="entry name" value="Type I PLP-dependent aspartate aminotransferase-like (Major domain)"/>
    <property type="match status" value="1"/>
</dbReference>
<dbReference type="InterPro" id="IPR015424">
    <property type="entry name" value="PyrdxlP-dep_Trfase"/>
</dbReference>
<protein>
    <submittedName>
        <fullName evidence="8">Lysine decarboxylase</fullName>
        <ecNumber evidence="8">4.1.1.18</ecNumber>
    </submittedName>
</protein>
<dbReference type="InterPro" id="IPR036633">
    <property type="entry name" value="Prn/Lys/Arg_de-COase_C_sf"/>
</dbReference>